<keyword evidence="1" id="KW-0732">Signal</keyword>
<protein>
    <submittedName>
        <fullName evidence="3">DUF2059 domain-containing protein</fullName>
    </submittedName>
</protein>
<gene>
    <name evidence="3" type="ORF">MC378_04805</name>
</gene>
<evidence type="ECO:0000313" key="4">
    <source>
        <dbReference type="Proteomes" id="UP001139369"/>
    </source>
</evidence>
<evidence type="ECO:0000259" key="2">
    <source>
        <dbReference type="Pfam" id="PF09832"/>
    </source>
</evidence>
<feature type="chain" id="PRO_5040748214" evidence="1">
    <location>
        <begin position="21"/>
        <end position="134"/>
    </location>
</feature>
<comment type="caution">
    <text evidence="3">The sequence shown here is derived from an EMBL/GenBank/DDBJ whole genome shotgun (WGS) entry which is preliminary data.</text>
</comment>
<dbReference type="Proteomes" id="UP001139369">
    <property type="component" value="Unassembled WGS sequence"/>
</dbReference>
<accession>A0A9X2AIE4</accession>
<dbReference type="AlphaFoldDB" id="A0A9X2AIE4"/>
<dbReference type="EMBL" id="JAKQYM010000002">
    <property type="protein sequence ID" value="MCI2228476.1"/>
    <property type="molecule type" value="Genomic_DNA"/>
</dbReference>
<keyword evidence="4" id="KW-1185">Reference proteome</keyword>
<organism evidence="3 4">
    <name type="scientific">Polaribacter marinus</name>
    <dbReference type="NCBI Taxonomy" id="2916838"/>
    <lineage>
        <taxon>Bacteria</taxon>
        <taxon>Pseudomonadati</taxon>
        <taxon>Bacteroidota</taxon>
        <taxon>Flavobacteriia</taxon>
        <taxon>Flavobacteriales</taxon>
        <taxon>Flavobacteriaceae</taxon>
    </lineage>
</organism>
<proteinExistence type="predicted"/>
<dbReference type="InterPro" id="IPR018637">
    <property type="entry name" value="DUF2059"/>
</dbReference>
<evidence type="ECO:0000313" key="3">
    <source>
        <dbReference type="EMBL" id="MCI2228476.1"/>
    </source>
</evidence>
<sequence length="134" mass="15084">MKKIVIILVFLAFSVSNANAQDKTAYQKDAYTLVEIISKPAFKSVVDQFAGYVKKDNLEKFKSEVEGTFPDLYTSLTELYIEEYTHNEIKELLKFYKTDLGKKVAGNSTKLAIKGQAIGADWGAKLQGIMVKYQ</sequence>
<dbReference type="RefSeq" id="WP_242177587.1">
    <property type="nucleotide sequence ID" value="NZ_JAKQYM010000002.1"/>
</dbReference>
<name>A0A9X2AIE4_9FLAO</name>
<feature type="signal peptide" evidence="1">
    <location>
        <begin position="1"/>
        <end position="20"/>
    </location>
</feature>
<dbReference type="Pfam" id="PF09832">
    <property type="entry name" value="DUF2059"/>
    <property type="match status" value="1"/>
</dbReference>
<reference evidence="3" key="1">
    <citation type="submission" date="2022-02" db="EMBL/GenBank/DDBJ databases">
        <title>Polaribacter sp. MSW13, isolated from seawater.</title>
        <authorList>
            <person name="Kristyanto S."/>
            <person name="Jung J."/>
            <person name="Jeon C.O."/>
        </authorList>
    </citation>
    <scope>NUCLEOTIDE SEQUENCE</scope>
    <source>
        <strain evidence="3">MSW13</strain>
    </source>
</reference>
<evidence type="ECO:0000256" key="1">
    <source>
        <dbReference type="SAM" id="SignalP"/>
    </source>
</evidence>
<feature type="domain" description="DUF2059" evidence="2">
    <location>
        <begin position="75"/>
        <end position="127"/>
    </location>
</feature>